<dbReference type="Pfam" id="PF18443">
    <property type="entry name" value="Tli4_N"/>
    <property type="match status" value="1"/>
</dbReference>
<feature type="domain" description="Tle cognate immunity protein 4 C-terminal" evidence="1">
    <location>
        <begin position="144"/>
        <end position="306"/>
    </location>
</feature>
<evidence type="ECO:0000259" key="2">
    <source>
        <dbReference type="Pfam" id="PF18443"/>
    </source>
</evidence>
<dbReference type="Pfam" id="PF18426">
    <property type="entry name" value="Tli4_C"/>
    <property type="match status" value="1"/>
</dbReference>
<dbReference type="RefSeq" id="WP_231460982.1">
    <property type="nucleotide sequence ID" value="NZ_JAJOHW010000013.1"/>
</dbReference>
<sequence>MFEKSKTYCFGRYVVDVPLELELIGGTNKYISGSIDSGRGPQKYKELVAKSLEKRKSENYKRGFKYAGSEFEGDNNKRIIVSKADLYSTTAYGIDAYLLVPSTRPGAGTYFYTGGEGFDGKSISQTVEQYKKLMSSLRYRSSNDIPKEAGFCFENGFVAGDGKTQQIESVSLSFTLKKHPDVFVRLSSDVYFRQEKTLLDRSDERYKSFPKEVLAKINTLRSGVRDVNGNKGEESLKIFPSDDGMGKVYGFYWETLGEIGNALKPSVHLEVSTGEVGAGQSIPSTITQKEALALYEAVVKSIRFRSYN</sequence>
<proteinExistence type="predicted"/>
<evidence type="ECO:0000259" key="1">
    <source>
        <dbReference type="Pfam" id="PF18426"/>
    </source>
</evidence>
<organism evidence="3 4">
    <name type="scientific">Chromobacterium aquaticum</name>
    <dbReference type="NCBI Taxonomy" id="467180"/>
    <lineage>
        <taxon>Bacteria</taxon>
        <taxon>Pseudomonadati</taxon>
        <taxon>Pseudomonadota</taxon>
        <taxon>Betaproteobacteria</taxon>
        <taxon>Neisseriales</taxon>
        <taxon>Chromobacteriaceae</taxon>
        <taxon>Chromobacterium</taxon>
    </lineage>
</organism>
<reference evidence="4" key="1">
    <citation type="journal article" date="2019" name="Int. J. Syst. Evol. Microbiol.">
        <title>The Global Catalogue of Microorganisms (GCM) 10K type strain sequencing project: providing services to taxonomists for standard genome sequencing and annotation.</title>
        <authorList>
            <consortium name="The Broad Institute Genomics Platform"/>
            <consortium name="The Broad Institute Genome Sequencing Center for Infectious Disease"/>
            <person name="Wu L."/>
            <person name="Ma J."/>
        </authorList>
    </citation>
    <scope>NUCLEOTIDE SEQUENCE [LARGE SCALE GENOMIC DNA]</scope>
    <source>
        <strain evidence="4">CGMCC 4.7608</strain>
    </source>
</reference>
<dbReference type="EMBL" id="JBHSEK010000016">
    <property type="protein sequence ID" value="MFC4491753.1"/>
    <property type="molecule type" value="Genomic_DNA"/>
</dbReference>
<evidence type="ECO:0000313" key="3">
    <source>
        <dbReference type="EMBL" id="MFC4491753.1"/>
    </source>
</evidence>
<accession>A0ABV8ZVN7</accession>
<gene>
    <name evidence="3" type="ORF">ACFO0R_19250</name>
</gene>
<feature type="domain" description="Tle cognate immunity protein 4 N-terminal" evidence="2">
    <location>
        <begin position="6"/>
        <end position="101"/>
    </location>
</feature>
<dbReference type="Proteomes" id="UP001595999">
    <property type="component" value="Unassembled WGS sequence"/>
</dbReference>
<protein>
    <submittedName>
        <fullName evidence="3">T6SS immunity protein Tli4 family protein</fullName>
    </submittedName>
</protein>
<dbReference type="InterPro" id="IPR041290">
    <property type="entry name" value="Tli4_C"/>
</dbReference>
<comment type="caution">
    <text evidence="3">The sequence shown here is derived from an EMBL/GenBank/DDBJ whole genome shotgun (WGS) entry which is preliminary data.</text>
</comment>
<keyword evidence="4" id="KW-1185">Reference proteome</keyword>
<dbReference type="InterPro" id="IPR040761">
    <property type="entry name" value="Tli4_N"/>
</dbReference>
<evidence type="ECO:0000313" key="4">
    <source>
        <dbReference type="Proteomes" id="UP001595999"/>
    </source>
</evidence>
<name>A0ABV8ZVN7_9NEIS</name>